<dbReference type="SUPFAM" id="SSF54695">
    <property type="entry name" value="POZ domain"/>
    <property type="match status" value="1"/>
</dbReference>
<accession>H2Y7A9</accession>
<dbReference type="CDD" id="cd18186">
    <property type="entry name" value="BTB_POZ_ZBTB_KLHL-like"/>
    <property type="match status" value="1"/>
</dbReference>
<feature type="domain" description="C2H2-type" evidence="8">
    <location>
        <begin position="425"/>
        <end position="451"/>
    </location>
</feature>
<feature type="domain" description="C2H2-type" evidence="8">
    <location>
        <begin position="313"/>
        <end position="341"/>
    </location>
</feature>
<evidence type="ECO:0000313" key="10">
    <source>
        <dbReference type="Proteomes" id="UP000007875"/>
    </source>
</evidence>
<dbReference type="InterPro" id="IPR036236">
    <property type="entry name" value="Znf_C2H2_sf"/>
</dbReference>
<dbReference type="Proteomes" id="UP000007875">
    <property type="component" value="Unassembled WGS sequence"/>
</dbReference>
<dbReference type="STRING" id="51511.ENSCSAVP00000001207"/>
<dbReference type="PROSITE" id="PS00028">
    <property type="entry name" value="ZINC_FINGER_C2H2_1"/>
    <property type="match status" value="8"/>
</dbReference>
<dbReference type="SUPFAM" id="SSF57667">
    <property type="entry name" value="beta-beta-alpha zinc fingers"/>
    <property type="match status" value="5"/>
</dbReference>
<evidence type="ECO:0008006" key="11">
    <source>
        <dbReference type="Google" id="ProtNLM"/>
    </source>
</evidence>
<dbReference type="InParanoid" id="H2Y7A9"/>
<dbReference type="InterPro" id="IPR013087">
    <property type="entry name" value="Znf_C2H2_type"/>
</dbReference>
<dbReference type="Pfam" id="PF00651">
    <property type="entry name" value="BTB"/>
    <property type="match status" value="1"/>
</dbReference>
<dbReference type="Ensembl" id="ENSCSAVT00000001220.1">
    <property type="protein sequence ID" value="ENSCSAVP00000001207.1"/>
    <property type="gene ID" value="ENSCSAVG00000000676.1"/>
</dbReference>
<feature type="domain" description="C2H2-type" evidence="8">
    <location>
        <begin position="397"/>
        <end position="424"/>
    </location>
</feature>
<evidence type="ECO:0000256" key="6">
    <source>
        <dbReference type="SAM" id="MobiDB-lite"/>
    </source>
</evidence>
<feature type="region of interest" description="Disordered" evidence="6">
    <location>
        <begin position="157"/>
        <end position="179"/>
    </location>
</feature>
<dbReference type="FunFam" id="3.30.160.60:FF:000072">
    <property type="entry name" value="zinc finger protein 143 isoform X1"/>
    <property type="match status" value="1"/>
</dbReference>
<evidence type="ECO:0000256" key="3">
    <source>
        <dbReference type="ARBA" id="ARBA00022771"/>
    </source>
</evidence>
<dbReference type="PROSITE" id="PS50157">
    <property type="entry name" value="ZINC_FINGER_C2H2_2"/>
    <property type="match status" value="8"/>
</dbReference>
<feature type="domain" description="C2H2-type" evidence="8">
    <location>
        <begin position="250"/>
        <end position="278"/>
    </location>
</feature>
<keyword evidence="10" id="KW-1185">Reference proteome</keyword>
<dbReference type="PROSITE" id="PS50097">
    <property type="entry name" value="BTB"/>
    <property type="match status" value="1"/>
</dbReference>
<evidence type="ECO:0000313" key="9">
    <source>
        <dbReference type="Ensembl" id="ENSCSAVP00000001207.1"/>
    </source>
</evidence>
<evidence type="ECO:0000256" key="1">
    <source>
        <dbReference type="ARBA" id="ARBA00022723"/>
    </source>
</evidence>
<dbReference type="AlphaFoldDB" id="H2Y7A9"/>
<dbReference type="Pfam" id="PF00096">
    <property type="entry name" value="zf-C2H2"/>
    <property type="match status" value="4"/>
</dbReference>
<dbReference type="FunFam" id="3.30.160.60:FF:000358">
    <property type="entry name" value="zinc finger protein 24"/>
    <property type="match status" value="1"/>
</dbReference>
<dbReference type="PANTHER" id="PTHR24379">
    <property type="entry name" value="KRAB AND ZINC FINGER DOMAIN-CONTAINING"/>
    <property type="match status" value="1"/>
</dbReference>
<feature type="domain" description="C2H2-type" evidence="8">
    <location>
        <begin position="194"/>
        <end position="222"/>
    </location>
</feature>
<keyword evidence="1" id="KW-0479">Metal-binding</keyword>
<feature type="domain" description="C2H2-type" evidence="8">
    <location>
        <begin position="370"/>
        <end position="397"/>
    </location>
</feature>
<dbReference type="OMA" id="ECICSSH"/>
<dbReference type="FunFam" id="3.30.160.60:FF:000100">
    <property type="entry name" value="Zinc finger 45-like"/>
    <property type="match status" value="1"/>
</dbReference>
<dbReference type="HOGENOM" id="CLU_585191_0_0_1"/>
<protein>
    <recommendedName>
        <fullName evidence="11">Zinc finger protein</fullName>
    </recommendedName>
</protein>
<evidence type="ECO:0000256" key="4">
    <source>
        <dbReference type="ARBA" id="ARBA00022833"/>
    </source>
</evidence>
<feature type="domain" description="C2H2-type" evidence="8">
    <location>
        <begin position="342"/>
        <end position="369"/>
    </location>
</feature>
<dbReference type="InterPro" id="IPR000210">
    <property type="entry name" value="BTB/POZ_dom"/>
</dbReference>
<evidence type="ECO:0000256" key="2">
    <source>
        <dbReference type="ARBA" id="ARBA00022737"/>
    </source>
</evidence>
<dbReference type="GO" id="GO:0005634">
    <property type="term" value="C:nucleus"/>
    <property type="evidence" value="ECO:0007669"/>
    <property type="project" value="TreeGrafter"/>
</dbReference>
<keyword evidence="3 5" id="KW-0863">Zinc-finger</keyword>
<dbReference type="PANTHER" id="PTHR24379:SF127">
    <property type="entry name" value="BLOODY FINGERS-RELATED"/>
    <property type="match status" value="1"/>
</dbReference>
<reference evidence="9" key="3">
    <citation type="submission" date="2025-09" db="UniProtKB">
        <authorList>
            <consortium name="Ensembl"/>
        </authorList>
    </citation>
    <scope>IDENTIFICATION</scope>
</reference>
<proteinExistence type="predicted"/>
<dbReference type="GeneTree" id="ENSGT01150000286918"/>
<feature type="compositionally biased region" description="Polar residues" evidence="6">
    <location>
        <begin position="167"/>
        <end position="179"/>
    </location>
</feature>
<sequence>QRDGLYTDVRIEVGGRTWDCHRCVLAASSNHLHSILRDITDRGYVGSVPSVRFPDYFHIEDVDLILNICYFHGSPADSASLRKIYLIAMPHITKQCLSCLEQLIGADELEDVVSSVDELVSSLPRLEVQDGRDAIVPPDDVINGCVTPAIELAAKEPNLTHHPTHTGGDTSATITHQPTTSRAAKLKTKAKKLYDCSLCGKSFKRKSDLVVHDRRLHSTKPFKCSVCCKSFALDRELRIHTRIHTDGYAYKCASCGKTFTSAEGHRRHNLLMHEARTLSCGNIGCHVKFATRQLLEAHTASCPMGSTPPTRKFQCDVCGRAFRWAHLMRRHHNSVHLRAKQHQCAECARAFNRPEQLQQHLTTHTDERKYKCDDCGKSFRQKAGLFVHRRTHNSGELICEVCGYSCHSNSVLQVHIRSHTNDEVFKCGNCNKSYKTMKSLKRHIKQHQMIE</sequence>
<dbReference type="Gene3D" id="3.30.710.10">
    <property type="entry name" value="Potassium Channel Kv1.1, Chain A"/>
    <property type="match status" value="1"/>
</dbReference>
<dbReference type="GO" id="GO:0000977">
    <property type="term" value="F:RNA polymerase II transcription regulatory region sequence-specific DNA binding"/>
    <property type="evidence" value="ECO:0007669"/>
    <property type="project" value="TreeGrafter"/>
</dbReference>
<evidence type="ECO:0000259" key="7">
    <source>
        <dbReference type="PROSITE" id="PS50097"/>
    </source>
</evidence>
<keyword evidence="4" id="KW-0862">Zinc</keyword>
<dbReference type="GO" id="GO:0008270">
    <property type="term" value="F:zinc ion binding"/>
    <property type="evidence" value="ECO:0007669"/>
    <property type="project" value="UniProtKB-KW"/>
</dbReference>
<evidence type="ECO:0000256" key="5">
    <source>
        <dbReference type="PROSITE-ProRule" id="PRU00042"/>
    </source>
</evidence>
<name>H2Y7A9_CIOSA</name>
<dbReference type="Gene3D" id="3.30.160.60">
    <property type="entry name" value="Classic Zinc Finger"/>
    <property type="match status" value="7"/>
</dbReference>
<dbReference type="GO" id="GO:0000981">
    <property type="term" value="F:DNA-binding transcription factor activity, RNA polymerase II-specific"/>
    <property type="evidence" value="ECO:0007669"/>
    <property type="project" value="TreeGrafter"/>
</dbReference>
<dbReference type="SMART" id="SM00355">
    <property type="entry name" value="ZnF_C2H2"/>
    <property type="match status" value="9"/>
</dbReference>
<feature type="domain" description="C2H2-type" evidence="8">
    <location>
        <begin position="222"/>
        <end position="249"/>
    </location>
</feature>
<feature type="domain" description="BTB" evidence="7">
    <location>
        <begin position="7"/>
        <end position="70"/>
    </location>
</feature>
<dbReference type="eggNOG" id="KOG1721">
    <property type="taxonomic scope" value="Eukaryota"/>
</dbReference>
<keyword evidence="2" id="KW-0677">Repeat</keyword>
<dbReference type="InterPro" id="IPR011333">
    <property type="entry name" value="SKP1/BTB/POZ_sf"/>
</dbReference>
<organism evidence="9 10">
    <name type="scientific">Ciona savignyi</name>
    <name type="common">Pacific transparent sea squirt</name>
    <dbReference type="NCBI Taxonomy" id="51511"/>
    <lineage>
        <taxon>Eukaryota</taxon>
        <taxon>Metazoa</taxon>
        <taxon>Chordata</taxon>
        <taxon>Tunicata</taxon>
        <taxon>Ascidiacea</taxon>
        <taxon>Phlebobranchia</taxon>
        <taxon>Cionidae</taxon>
        <taxon>Ciona</taxon>
    </lineage>
</organism>
<reference evidence="10" key="1">
    <citation type="submission" date="2003-08" db="EMBL/GenBank/DDBJ databases">
        <authorList>
            <person name="Birren B."/>
            <person name="Nusbaum C."/>
            <person name="Abebe A."/>
            <person name="Abouelleil A."/>
            <person name="Adekoya E."/>
            <person name="Ait-zahra M."/>
            <person name="Allen N."/>
            <person name="Allen T."/>
            <person name="An P."/>
            <person name="Anderson M."/>
            <person name="Anderson S."/>
            <person name="Arachchi H."/>
            <person name="Armbruster J."/>
            <person name="Bachantsang P."/>
            <person name="Baldwin J."/>
            <person name="Barry A."/>
            <person name="Bayul T."/>
            <person name="Blitshsteyn B."/>
            <person name="Bloom T."/>
            <person name="Blye J."/>
            <person name="Boguslavskiy L."/>
            <person name="Borowsky M."/>
            <person name="Boukhgalter B."/>
            <person name="Brunache A."/>
            <person name="Butler J."/>
            <person name="Calixte N."/>
            <person name="Calvo S."/>
            <person name="Camarata J."/>
            <person name="Campo K."/>
            <person name="Chang J."/>
            <person name="Cheshatsang Y."/>
            <person name="Citroen M."/>
            <person name="Collymore A."/>
            <person name="Considine T."/>
            <person name="Cook A."/>
            <person name="Cooke P."/>
            <person name="Corum B."/>
            <person name="Cuomo C."/>
            <person name="David R."/>
            <person name="Dawoe T."/>
            <person name="Degray S."/>
            <person name="Dodge S."/>
            <person name="Dooley K."/>
            <person name="Dorje P."/>
            <person name="Dorjee K."/>
            <person name="Dorris L."/>
            <person name="Duffey N."/>
            <person name="Dupes A."/>
            <person name="Elkins T."/>
            <person name="Engels R."/>
            <person name="Erickson J."/>
            <person name="Farina A."/>
            <person name="Faro S."/>
            <person name="Ferreira P."/>
            <person name="Fischer H."/>
            <person name="Fitzgerald M."/>
            <person name="Foley K."/>
            <person name="Gage D."/>
            <person name="Galagan J."/>
            <person name="Gearin G."/>
            <person name="Gnerre S."/>
            <person name="Gnirke A."/>
            <person name="Goyette A."/>
            <person name="Graham J."/>
            <person name="Grandbois E."/>
            <person name="Gyaltsen K."/>
            <person name="Hafez N."/>
            <person name="Hagopian D."/>
            <person name="Hagos B."/>
            <person name="Hall J."/>
            <person name="Hatcher B."/>
            <person name="Heller A."/>
            <person name="Higgins H."/>
            <person name="Honan T."/>
            <person name="Horn A."/>
            <person name="Houde N."/>
            <person name="Hughes L."/>
            <person name="Hulme W."/>
            <person name="Husby E."/>
            <person name="Iliev I."/>
            <person name="Jaffe D."/>
            <person name="Jones C."/>
            <person name="Kamal M."/>
            <person name="Kamat A."/>
            <person name="Kamvysselis M."/>
            <person name="Karlsson E."/>
            <person name="Kells C."/>
            <person name="Kieu A."/>
            <person name="Kisner P."/>
            <person name="Kodira C."/>
            <person name="Kulbokas E."/>
            <person name="Labutti K."/>
            <person name="Lama D."/>
            <person name="Landers T."/>
            <person name="Leger J."/>
            <person name="Levine S."/>
            <person name="Lewis D."/>
            <person name="Lewis T."/>
            <person name="Lindblad-toh K."/>
            <person name="Liu X."/>
            <person name="Lokyitsang T."/>
            <person name="Lokyitsang Y."/>
            <person name="Lucien O."/>
            <person name="Lui A."/>
            <person name="Ma L.J."/>
            <person name="Mabbitt R."/>
            <person name="Macdonald J."/>
            <person name="Maclean C."/>
            <person name="Major J."/>
            <person name="Manning J."/>
            <person name="Marabella R."/>
            <person name="Maru K."/>
            <person name="Matthews C."/>
            <person name="Mauceli E."/>
            <person name="Mccarthy M."/>
            <person name="Mcdonough S."/>
            <person name="Mcghee T."/>
            <person name="Meldrim J."/>
            <person name="Meneus L."/>
            <person name="Mesirov J."/>
            <person name="Mihalev A."/>
            <person name="Mihova T."/>
            <person name="Mikkelsen T."/>
            <person name="Mlenga V."/>
            <person name="Moru K."/>
            <person name="Mozes J."/>
            <person name="Mulrain L."/>
            <person name="Munson G."/>
            <person name="Naylor J."/>
            <person name="Newes C."/>
            <person name="Nguyen C."/>
            <person name="Nguyen N."/>
            <person name="Nguyen T."/>
            <person name="Nicol R."/>
            <person name="Nielsen C."/>
            <person name="Nizzari M."/>
            <person name="Norbu C."/>
            <person name="Norbu N."/>
            <person name="O'donnell P."/>
            <person name="Okoawo O."/>
            <person name="O'leary S."/>
            <person name="Omotosho B."/>
            <person name="O'neill K."/>
            <person name="Osman S."/>
            <person name="Parker S."/>
            <person name="Perrin D."/>
            <person name="Phunkhang P."/>
            <person name="Piqani B."/>
            <person name="Purcell S."/>
            <person name="Rachupka T."/>
            <person name="Ramasamy U."/>
            <person name="Rameau R."/>
            <person name="Ray V."/>
            <person name="Raymond C."/>
            <person name="Retta R."/>
            <person name="Richardson S."/>
            <person name="Rise C."/>
            <person name="Rodriguez J."/>
            <person name="Rogers J."/>
            <person name="Rogov P."/>
            <person name="Rutman M."/>
            <person name="Schupbach R."/>
            <person name="Seaman C."/>
            <person name="Settipalli S."/>
            <person name="Sharpe T."/>
            <person name="Sheridan J."/>
            <person name="Sherpa N."/>
            <person name="Shi J."/>
            <person name="Smirnov S."/>
            <person name="Smith C."/>
            <person name="Sougnez C."/>
            <person name="Spencer B."/>
            <person name="Stalker J."/>
            <person name="Stange-thomann N."/>
            <person name="Stavropoulos S."/>
            <person name="Stetson K."/>
            <person name="Stone C."/>
            <person name="Stone S."/>
            <person name="Stubbs M."/>
            <person name="Talamas J."/>
            <person name="Tchuinga P."/>
            <person name="Tenzing P."/>
            <person name="Tesfaye S."/>
            <person name="Theodore J."/>
            <person name="Thoulutsang Y."/>
            <person name="Topham K."/>
            <person name="Towey S."/>
            <person name="Tsamla T."/>
            <person name="Tsomo N."/>
            <person name="Vallee D."/>
            <person name="Vassiliev H."/>
            <person name="Venkataraman V."/>
            <person name="Vinson J."/>
            <person name="Vo A."/>
            <person name="Wade C."/>
            <person name="Wang S."/>
            <person name="Wangchuk T."/>
            <person name="Wangdi T."/>
            <person name="Whittaker C."/>
            <person name="Wilkinson J."/>
            <person name="Wu Y."/>
            <person name="Wyman D."/>
            <person name="Yadav S."/>
            <person name="Yang S."/>
            <person name="Yang X."/>
            <person name="Yeager S."/>
            <person name="Yee E."/>
            <person name="Young G."/>
            <person name="Zainoun J."/>
            <person name="Zembeck L."/>
            <person name="Zimmer A."/>
            <person name="Zody M."/>
            <person name="Lander E."/>
        </authorList>
    </citation>
    <scope>NUCLEOTIDE SEQUENCE [LARGE SCALE GENOMIC DNA]</scope>
</reference>
<reference evidence="9" key="2">
    <citation type="submission" date="2025-08" db="UniProtKB">
        <authorList>
            <consortium name="Ensembl"/>
        </authorList>
    </citation>
    <scope>IDENTIFICATION</scope>
</reference>
<dbReference type="SMART" id="SM00225">
    <property type="entry name" value="BTB"/>
    <property type="match status" value="1"/>
</dbReference>
<evidence type="ECO:0000259" key="8">
    <source>
        <dbReference type="PROSITE" id="PS50157"/>
    </source>
</evidence>